<proteinExistence type="predicted"/>
<dbReference type="GO" id="GO:0001681">
    <property type="term" value="F:sialate O-acetylesterase activity"/>
    <property type="evidence" value="ECO:0007669"/>
    <property type="project" value="InterPro"/>
</dbReference>
<organism evidence="2 3">
    <name type="scientific">Shimia gijangensis</name>
    <dbReference type="NCBI Taxonomy" id="1470563"/>
    <lineage>
        <taxon>Bacteria</taxon>
        <taxon>Pseudomonadati</taxon>
        <taxon>Pseudomonadota</taxon>
        <taxon>Alphaproteobacteria</taxon>
        <taxon>Rhodobacterales</taxon>
        <taxon>Roseobacteraceae</taxon>
    </lineage>
</organism>
<evidence type="ECO:0000259" key="1">
    <source>
        <dbReference type="Pfam" id="PF19077"/>
    </source>
</evidence>
<dbReference type="InterPro" id="IPR039329">
    <property type="entry name" value="SIAE"/>
</dbReference>
<dbReference type="InterPro" id="IPR013783">
    <property type="entry name" value="Ig-like_fold"/>
</dbReference>
<feature type="domain" description="Bacterial Ig-like" evidence="1">
    <location>
        <begin position="425"/>
        <end position="512"/>
    </location>
</feature>
<dbReference type="InterPro" id="IPR044016">
    <property type="entry name" value="Big_13"/>
</dbReference>
<evidence type="ECO:0000313" key="3">
    <source>
        <dbReference type="Proteomes" id="UP000183982"/>
    </source>
</evidence>
<evidence type="ECO:0000313" key="2">
    <source>
        <dbReference type="EMBL" id="SHJ75448.1"/>
    </source>
</evidence>
<protein>
    <submittedName>
        <fullName evidence="2">Ig-like domain (Group 3)</fullName>
    </submittedName>
</protein>
<name>A0A1M6LW89_9RHOB</name>
<accession>A0A1M6LW89</accession>
<dbReference type="Gene3D" id="2.60.40.10">
    <property type="entry name" value="Immunoglobulins"/>
    <property type="match status" value="5"/>
</dbReference>
<sequence length="645" mass="65400">MHAYQRHGADLHVVLASGEVLILTGYFADGAPEGGRHLFVGSHGELHEVRLVDGGDDALLASYDAVAMDEKWSAYDDLVFLDLERIEPVVAALVAPFLGGFAGLGAAAGGAALVGSVLLGDDGGSDGGSAAPSVFDADVDRVVGGDIADTVVIAGDGDPGDSVVVTIGGVAREPIIDDDGMWTVTFGPDELPDDGIYEAVVEVTDPSGGVTSLEGPSVDIDTTPPNVEVLQGTQSVGGFENAEGHQDGVVIAGTGEAGATIDVEIQGTTYSTTANDLGQWTVSFTSDEIATGEYEADVIITATDARGNSTTITETLVVDTVAPDLAIGVTAEDDVVNAAEAANVLEVSGTAEAGASVEVTMQGVTGVVVADGNGNWSFSFDPATLPQGEYDAEVTAVATDAYGNSTTTTGTLHVDTTTFVTMDADQTGDGVINAAEQAAGATLTGTAEPGATVSVTMLGVTRTVTAETDGSWNAVFAASEVPAGEYDAAVSVSATDVAGNTETTTGSVAIDTETFVTLAPGWGGGDGIVNAAEADAGVTLAGTAEAGSQVQVTLAGVTRTATVDSAGNWAVEFESGSIPSGEYTSTATVVSTDSAGNSQPLRRRSRWTLFWAKWICPQTRSKLTIRSTPLSVTEVLKSQVPRRRG</sequence>
<dbReference type="RefSeq" id="WP_139280715.1">
    <property type="nucleotide sequence ID" value="NZ_FQZQ01000012.1"/>
</dbReference>
<dbReference type="NCBIfam" id="NF033510">
    <property type="entry name" value="Ca_tandemer"/>
    <property type="match status" value="5"/>
</dbReference>
<dbReference type="OrthoDB" id="7858035at2"/>
<reference evidence="3" key="1">
    <citation type="submission" date="2016-11" db="EMBL/GenBank/DDBJ databases">
        <authorList>
            <person name="Varghese N."/>
            <person name="Submissions S."/>
        </authorList>
    </citation>
    <scope>NUCLEOTIDE SEQUENCE [LARGE SCALE GENOMIC DNA]</scope>
    <source>
        <strain evidence="3">DSM 100564</strain>
    </source>
</reference>
<keyword evidence="3" id="KW-1185">Reference proteome</keyword>
<dbReference type="Pfam" id="PF19077">
    <property type="entry name" value="Big_13"/>
    <property type="match status" value="2"/>
</dbReference>
<dbReference type="PANTHER" id="PTHR22901">
    <property type="entry name" value="SIALATE O-ACETYLESTERASE"/>
    <property type="match status" value="1"/>
</dbReference>
<dbReference type="STRING" id="1470563.SAMN05444000_112124"/>
<dbReference type="AlphaFoldDB" id="A0A1M6LW89"/>
<dbReference type="Proteomes" id="UP000183982">
    <property type="component" value="Unassembled WGS sequence"/>
</dbReference>
<dbReference type="PANTHER" id="PTHR22901:SF0">
    <property type="entry name" value="SIALATE O-ACETYLESTERASE"/>
    <property type="match status" value="1"/>
</dbReference>
<gene>
    <name evidence="2" type="ORF">SAMN05444000_112124</name>
</gene>
<dbReference type="EMBL" id="FQZQ01000012">
    <property type="protein sequence ID" value="SHJ75448.1"/>
    <property type="molecule type" value="Genomic_DNA"/>
</dbReference>
<dbReference type="GO" id="GO:0005975">
    <property type="term" value="P:carbohydrate metabolic process"/>
    <property type="evidence" value="ECO:0007669"/>
    <property type="project" value="TreeGrafter"/>
</dbReference>
<feature type="domain" description="Bacterial Ig-like" evidence="1">
    <location>
        <begin position="328"/>
        <end position="416"/>
    </location>
</feature>